<organism evidence="1 2">
    <name type="scientific">Gossypium schwendimanii</name>
    <name type="common">Cotton</name>
    <dbReference type="NCBI Taxonomy" id="34291"/>
    <lineage>
        <taxon>Eukaryota</taxon>
        <taxon>Viridiplantae</taxon>
        <taxon>Streptophyta</taxon>
        <taxon>Embryophyta</taxon>
        <taxon>Tracheophyta</taxon>
        <taxon>Spermatophyta</taxon>
        <taxon>Magnoliopsida</taxon>
        <taxon>eudicotyledons</taxon>
        <taxon>Gunneridae</taxon>
        <taxon>Pentapetalae</taxon>
        <taxon>rosids</taxon>
        <taxon>malvids</taxon>
        <taxon>Malvales</taxon>
        <taxon>Malvaceae</taxon>
        <taxon>Malvoideae</taxon>
        <taxon>Gossypium</taxon>
    </lineage>
</organism>
<dbReference type="EMBL" id="JABFAF010000006">
    <property type="protein sequence ID" value="MBA0857057.1"/>
    <property type="molecule type" value="Genomic_DNA"/>
</dbReference>
<accession>A0A7J9LEI9</accession>
<evidence type="ECO:0008006" key="3">
    <source>
        <dbReference type="Google" id="ProtNLM"/>
    </source>
</evidence>
<protein>
    <recommendedName>
        <fullName evidence="3">DUF4283 domain-containing protein</fullName>
    </recommendedName>
</protein>
<proteinExistence type="predicted"/>
<evidence type="ECO:0000313" key="2">
    <source>
        <dbReference type="Proteomes" id="UP000593576"/>
    </source>
</evidence>
<name>A0A7J9LEI9_GOSSC</name>
<evidence type="ECO:0000313" key="1">
    <source>
        <dbReference type="EMBL" id="MBA0857057.1"/>
    </source>
</evidence>
<comment type="caution">
    <text evidence="1">The sequence shown here is derived from an EMBL/GenBank/DDBJ whole genome shotgun (WGS) entry which is preliminary data.</text>
</comment>
<dbReference type="AlphaFoldDB" id="A0A7J9LEI9"/>
<dbReference type="OrthoDB" id="10367187at2759"/>
<keyword evidence="2" id="KW-1185">Reference proteome</keyword>
<dbReference type="Proteomes" id="UP000593576">
    <property type="component" value="Unassembled WGS sequence"/>
</dbReference>
<gene>
    <name evidence="1" type="ORF">Goshw_006844</name>
</gene>
<reference evidence="1 2" key="1">
    <citation type="journal article" date="2019" name="Genome Biol. Evol.">
        <title>Insights into the evolution of the New World diploid cottons (Gossypium, subgenus Houzingenia) based on genome sequencing.</title>
        <authorList>
            <person name="Grover C.E."/>
            <person name="Arick M.A. 2nd"/>
            <person name="Thrash A."/>
            <person name="Conover J.L."/>
            <person name="Sanders W.S."/>
            <person name="Peterson D.G."/>
            <person name="Frelichowski J.E."/>
            <person name="Scheffler J.A."/>
            <person name="Scheffler B.E."/>
            <person name="Wendel J.F."/>
        </authorList>
    </citation>
    <scope>NUCLEOTIDE SEQUENCE [LARGE SCALE GENOMIC DNA]</scope>
    <source>
        <strain evidence="1">1</strain>
        <tissue evidence="1">Leaf</tissue>
    </source>
</reference>
<sequence>MLSLFSIEFWVQIYDFPPRLMSEAMARQFVVFLGSFLDYKGSLDIGRVFAHYGPESVRGNSIWMGCFVASSDEKRVLNSKPMATRTGQFNESKGG</sequence>